<dbReference type="Proteomes" id="UP000295807">
    <property type="component" value="Unassembled WGS sequence"/>
</dbReference>
<feature type="transmembrane region" description="Helical" evidence="1">
    <location>
        <begin position="7"/>
        <end position="27"/>
    </location>
</feature>
<sequence>MGDRAVINYSLLIINVLIAASSLMTSFDARAQLVDYGQNPPGLNWKKIETPHFQLLFPESISAEAQRTANILEHLREYESAIFGPFPEKTPVILQNQTVISNGFVIMGPRRVELFTTPPQDNEPVDWMTRLAAHELRHVAQINHVIRTKKIRFPLIQEFQFAIFGASIPIWLIEGDAVITETALTPAGRGRMPSWEREFRANLLSGKDYSYSKYFFGSFKDNVPDYYRMGYFMASRIRRSYPDSIYRKILRTAILRSPLPGAFSSSLKKHTGMGNADLFYATATTLEDHWKAQLQKLDPAIYPGLNPRENEVKTDYFHPHSLENKAFICLRRGYGDAPAFVRIDSAGRVTRLLNIGPQLIPWFDYAAGKIVWDELKYDPRYQYRDYSVINIYDLEQKKVRQLTRRSRLFSPSLSADGKRIVAVKTGTDNQHSLVMLDATTGEQLWESQKFSRQLHYPSLDKAGRRIVFMLTGDEGRSIGIYETGSDTFRIVMEAGRFDSSFPQFAGKTGAQVIFQSHYNGIENIFILDLPGGEIRQLSQARFGAVHPDYNDKENSLLFNNFVPEGMNVSRIDLDTLTRAKKGPFENTFENFSAPVPGNTPRKDLAESIPSKHYPVADYKGAGRTFNFHSISPTAGINDDDNYLLGLRLKSNNLLNTFSVQAGYNYNLSLGSSEYTAGMEFKGLYPVFSLDYLNWKRDAVAGQGQAARSFSWREHKVEFSAGIPLSFTRRNYLYALRLSTGSSYTSRYALQNAPGNFIREISFPWVNRFSFIRQQIKSPRDLAPRFGQSVSLLHRSLLFDPRLQGNFFAFRSQFYFPGLFRHHSFSAGFNFQEGNGQYRVTNEIPEISGASHLPRSGPLENTLLLDYRFPLAYPDLELGTFAYIKRIKAGLFADYENLSKAEAPDSYGFELRADVHFFRLYLPEFDIGTKVVFFNNKQVKSPFLELILNYNLAP</sequence>
<name>A0A4V2UTU6_9SPHI</name>
<dbReference type="SUPFAM" id="SSF82171">
    <property type="entry name" value="DPP6 N-terminal domain-like"/>
    <property type="match status" value="1"/>
</dbReference>
<dbReference type="AlphaFoldDB" id="A0A4V2UTU6"/>
<comment type="caution">
    <text evidence="2">The sequence shown here is derived from an EMBL/GenBank/DDBJ whole genome shotgun (WGS) entry which is preliminary data.</text>
</comment>
<keyword evidence="1" id="KW-0812">Transmembrane</keyword>
<proteinExistence type="predicted"/>
<evidence type="ECO:0000313" key="3">
    <source>
        <dbReference type="Proteomes" id="UP000295807"/>
    </source>
</evidence>
<reference evidence="2 3" key="1">
    <citation type="submission" date="2019-03" db="EMBL/GenBank/DDBJ databases">
        <title>Genomic Encyclopedia of Type Strains, Phase IV (KMG-IV): sequencing the most valuable type-strain genomes for metagenomic binning, comparative biology and taxonomic classification.</title>
        <authorList>
            <person name="Goeker M."/>
        </authorList>
    </citation>
    <scope>NUCLEOTIDE SEQUENCE [LARGE SCALE GENOMIC DNA]</scope>
    <source>
        <strain evidence="2 3">DSM 21100</strain>
    </source>
</reference>
<keyword evidence="1" id="KW-0472">Membrane</keyword>
<evidence type="ECO:0000256" key="1">
    <source>
        <dbReference type="SAM" id="Phobius"/>
    </source>
</evidence>
<dbReference type="OrthoDB" id="9799878at2"/>
<dbReference type="PANTHER" id="PTHR36842">
    <property type="entry name" value="PROTEIN TOLB HOMOLOG"/>
    <property type="match status" value="1"/>
</dbReference>
<gene>
    <name evidence="2" type="ORF">EDD80_10485</name>
</gene>
<dbReference type="Gene3D" id="2.120.10.30">
    <property type="entry name" value="TolB, C-terminal domain"/>
    <property type="match status" value="1"/>
</dbReference>
<keyword evidence="1" id="KW-1133">Transmembrane helix</keyword>
<organism evidence="2 3">
    <name type="scientific">Anseongella ginsenosidimutans</name>
    <dbReference type="NCBI Taxonomy" id="496056"/>
    <lineage>
        <taxon>Bacteria</taxon>
        <taxon>Pseudomonadati</taxon>
        <taxon>Bacteroidota</taxon>
        <taxon>Sphingobacteriia</taxon>
        <taxon>Sphingobacteriales</taxon>
        <taxon>Sphingobacteriaceae</taxon>
        <taxon>Anseongella</taxon>
    </lineage>
</organism>
<dbReference type="EMBL" id="SMAD01000004">
    <property type="protein sequence ID" value="TCS87738.1"/>
    <property type="molecule type" value="Genomic_DNA"/>
</dbReference>
<evidence type="ECO:0008006" key="4">
    <source>
        <dbReference type="Google" id="ProtNLM"/>
    </source>
</evidence>
<accession>A0A4V2UTU6</accession>
<protein>
    <recommendedName>
        <fullName evidence="4">WD40 repeat protein</fullName>
    </recommendedName>
</protein>
<evidence type="ECO:0000313" key="2">
    <source>
        <dbReference type="EMBL" id="TCS87738.1"/>
    </source>
</evidence>
<keyword evidence="3" id="KW-1185">Reference proteome</keyword>
<dbReference type="InterPro" id="IPR011042">
    <property type="entry name" value="6-blade_b-propeller_TolB-like"/>
</dbReference>